<dbReference type="Proteomes" id="UP000537131">
    <property type="component" value="Unassembled WGS sequence"/>
</dbReference>
<dbReference type="PANTHER" id="PTHR39082:SF1">
    <property type="entry name" value="SCAVENGER RECEPTOR CLASS A MEMBER 3"/>
    <property type="match status" value="1"/>
</dbReference>
<reference evidence="3 4" key="1">
    <citation type="submission" date="2020-06" db="EMBL/GenBank/DDBJ databases">
        <title>Complete Genome Sequence of Clostridium muelleri sp. nov. P21T, an Acid-Alcohol Producing Acetogen Isolated from Old Hay.</title>
        <authorList>
            <person name="Duncan K.E."/>
            <person name="Tanner R.S."/>
        </authorList>
    </citation>
    <scope>NUCLEOTIDE SEQUENCE [LARGE SCALE GENOMIC DNA]</scope>
    <source>
        <strain evidence="3 4">P21</strain>
    </source>
</reference>
<accession>A0A7Y0HMT3</accession>
<gene>
    <name evidence="3" type="ORF">HBE96_04305</name>
</gene>
<feature type="coiled-coil region" evidence="1">
    <location>
        <begin position="26"/>
        <end position="173"/>
    </location>
</feature>
<dbReference type="AlphaFoldDB" id="A0A7Y0HMT3"/>
<protein>
    <recommendedName>
        <fullName evidence="2">C4-type zinc ribbon domain-containing protein</fullName>
    </recommendedName>
</protein>
<evidence type="ECO:0000313" key="4">
    <source>
        <dbReference type="Proteomes" id="UP000537131"/>
    </source>
</evidence>
<proteinExistence type="predicted"/>
<dbReference type="RefSeq" id="WP_169296531.1">
    <property type="nucleotide sequence ID" value="NZ_JABBNI010000009.1"/>
</dbReference>
<organism evidence="3 4">
    <name type="scientific">Clostridium muellerianum</name>
    <dbReference type="NCBI Taxonomy" id="2716538"/>
    <lineage>
        <taxon>Bacteria</taxon>
        <taxon>Bacillati</taxon>
        <taxon>Bacillota</taxon>
        <taxon>Clostridia</taxon>
        <taxon>Eubacteriales</taxon>
        <taxon>Clostridiaceae</taxon>
        <taxon>Clostridium</taxon>
    </lineage>
</organism>
<dbReference type="InterPro" id="IPR003743">
    <property type="entry name" value="Zf-RING_7"/>
</dbReference>
<evidence type="ECO:0000259" key="2">
    <source>
        <dbReference type="Pfam" id="PF02591"/>
    </source>
</evidence>
<name>A0A7Y0HMT3_9CLOT</name>
<sequence length="240" mass="27745">MSLLQQLIEIQENKKVILECSNTIKNSQYTNNLKNLKKEFDLAKVQFKNKEDEITKVREKYQTVNNNINNDKKELEKIKFELYNDAGSDLKLIDVLQKQFDTKKDGLESLDNEGLKLLEVEEKLCAEKENLRIKLSNLKNDFYTYKSTESEKINVAKENLRKAEENIKSMEKLIPEDILEIFNKISSSKGTGAAELKDHVCLGCRVKVSSMTIDSVKREEKIVYCDNCGRIIYCNADSKK</sequence>
<dbReference type="Gene3D" id="1.10.287.1490">
    <property type="match status" value="1"/>
</dbReference>
<feature type="domain" description="C4-type zinc ribbon" evidence="2">
    <location>
        <begin position="200"/>
        <end position="232"/>
    </location>
</feature>
<dbReference type="EMBL" id="JABBNI010000009">
    <property type="protein sequence ID" value="NMM61922.1"/>
    <property type="molecule type" value="Genomic_DNA"/>
</dbReference>
<keyword evidence="1" id="KW-0175">Coiled coil</keyword>
<dbReference type="InterPro" id="IPR052376">
    <property type="entry name" value="Oxidative_Scav/Glycosyltrans"/>
</dbReference>
<dbReference type="PANTHER" id="PTHR39082">
    <property type="entry name" value="PHOSPHOLIPASE C-BETA-2-RELATED"/>
    <property type="match status" value="1"/>
</dbReference>
<evidence type="ECO:0000313" key="3">
    <source>
        <dbReference type="EMBL" id="NMM61922.1"/>
    </source>
</evidence>
<comment type="caution">
    <text evidence="3">The sequence shown here is derived from an EMBL/GenBank/DDBJ whole genome shotgun (WGS) entry which is preliminary data.</text>
</comment>
<dbReference type="Pfam" id="PF02591">
    <property type="entry name" value="Zn_ribbon_9"/>
    <property type="match status" value="1"/>
</dbReference>
<keyword evidence="4" id="KW-1185">Reference proteome</keyword>
<evidence type="ECO:0000256" key="1">
    <source>
        <dbReference type="SAM" id="Coils"/>
    </source>
</evidence>